<dbReference type="OrthoDB" id="9813962at2"/>
<dbReference type="GO" id="GO:0009117">
    <property type="term" value="P:nucleotide metabolic process"/>
    <property type="evidence" value="ECO:0007669"/>
    <property type="project" value="UniProtKB-KW"/>
</dbReference>
<dbReference type="eggNOG" id="COG0424">
    <property type="taxonomic scope" value="Bacteria"/>
</dbReference>
<comment type="catalytic activity">
    <reaction evidence="4">
        <text>a 2'-deoxyribonucleoside 5'-triphosphate + H2O = a 2'-deoxyribonucleoside 5'-phosphate + diphosphate + H(+)</text>
        <dbReference type="Rhea" id="RHEA:44644"/>
        <dbReference type="ChEBI" id="CHEBI:15377"/>
        <dbReference type="ChEBI" id="CHEBI:15378"/>
        <dbReference type="ChEBI" id="CHEBI:33019"/>
        <dbReference type="ChEBI" id="CHEBI:61560"/>
        <dbReference type="ChEBI" id="CHEBI:65317"/>
        <dbReference type="EC" id="3.6.1.9"/>
    </reaction>
</comment>
<evidence type="ECO:0000256" key="3">
    <source>
        <dbReference type="ARBA" id="ARBA00023080"/>
    </source>
</evidence>
<evidence type="ECO:0000256" key="4">
    <source>
        <dbReference type="HAMAP-Rule" id="MF_00528"/>
    </source>
</evidence>
<keyword evidence="6" id="KW-1185">Reference proteome</keyword>
<dbReference type="HOGENOM" id="CLU_040416_1_1_5"/>
<dbReference type="GO" id="GO:0047429">
    <property type="term" value="F:nucleoside triphosphate diphosphatase activity"/>
    <property type="evidence" value="ECO:0007669"/>
    <property type="project" value="UniProtKB-EC"/>
</dbReference>
<comment type="subcellular location">
    <subcellularLocation>
        <location evidence="4">Cytoplasm</location>
    </subcellularLocation>
</comment>
<organism evidence="5 6">
    <name type="scientific">Microvirga lotononidis</name>
    <dbReference type="NCBI Taxonomy" id="864069"/>
    <lineage>
        <taxon>Bacteria</taxon>
        <taxon>Pseudomonadati</taxon>
        <taxon>Pseudomonadota</taxon>
        <taxon>Alphaproteobacteria</taxon>
        <taxon>Hyphomicrobiales</taxon>
        <taxon>Methylobacteriaceae</taxon>
        <taxon>Microvirga</taxon>
    </lineage>
</organism>
<dbReference type="Pfam" id="PF02545">
    <property type="entry name" value="Maf"/>
    <property type="match status" value="1"/>
</dbReference>
<evidence type="ECO:0000256" key="2">
    <source>
        <dbReference type="ARBA" id="ARBA00022801"/>
    </source>
</evidence>
<dbReference type="EMBL" id="JH660641">
    <property type="protein sequence ID" value="EIM29199.1"/>
    <property type="molecule type" value="Genomic_DNA"/>
</dbReference>
<keyword evidence="3 4" id="KW-0546">Nucleotide metabolism</keyword>
<comment type="similarity">
    <text evidence="4">Belongs to the Maf family.</text>
</comment>
<dbReference type="Proteomes" id="UP000003947">
    <property type="component" value="Unassembled WGS sequence"/>
</dbReference>
<name>I4YZ07_9HYPH</name>
<dbReference type="RefSeq" id="WP_009490664.1">
    <property type="nucleotide sequence ID" value="NZ_CP141048.1"/>
</dbReference>
<comment type="caution">
    <text evidence="4">Lacks conserved residue(s) required for the propagation of feature annotation.</text>
</comment>
<dbReference type="PIRSF" id="PIRSF006305">
    <property type="entry name" value="Maf"/>
    <property type="match status" value="1"/>
</dbReference>
<keyword evidence="4" id="KW-0963">Cytoplasm</keyword>
<reference evidence="5 6" key="1">
    <citation type="submission" date="2012-02" db="EMBL/GenBank/DDBJ databases">
        <title>Improved High-Quality Draft sequence of Microvirga sp. WSM3557.</title>
        <authorList>
            <consortium name="US DOE Joint Genome Institute"/>
            <person name="Lucas S."/>
            <person name="Han J."/>
            <person name="Lapidus A."/>
            <person name="Cheng J.-F."/>
            <person name="Goodwin L."/>
            <person name="Pitluck S."/>
            <person name="Peters L."/>
            <person name="Zhang X."/>
            <person name="Detter J.C."/>
            <person name="Han C."/>
            <person name="Tapia R."/>
            <person name="Land M."/>
            <person name="Hauser L."/>
            <person name="Kyrpides N."/>
            <person name="Ivanova N."/>
            <person name="Pagani I."/>
            <person name="Brau L."/>
            <person name="Yates R."/>
            <person name="O'Hara G."/>
            <person name="Rui T."/>
            <person name="Howieson J."/>
            <person name="Reeve W."/>
            <person name="Woyke T."/>
        </authorList>
    </citation>
    <scope>NUCLEOTIDE SEQUENCE [LARGE SCALE GENOMIC DNA]</scope>
    <source>
        <strain evidence="5 6">WSM3557</strain>
    </source>
</reference>
<comment type="cofactor">
    <cofactor evidence="1 4">
        <name>a divalent metal cation</name>
        <dbReference type="ChEBI" id="CHEBI:60240"/>
    </cofactor>
</comment>
<proteinExistence type="inferred from homology"/>
<keyword evidence="2 4" id="KW-0378">Hydrolase</keyword>
<gene>
    <name evidence="5" type="ORF">MicloDRAFT_00016710</name>
</gene>
<dbReference type="Gene3D" id="3.90.950.10">
    <property type="match status" value="1"/>
</dbReference>
<evidence type="ECO:0000313" key="6">
    <source>
        <dbReference type="Proteomes" id="UP000003947"/>
    </source>
</evidence>
<dbReference type="InterPro" id="IPR003697">
    <property type="entry name" value="Maf-like"/>
</dbReference>
<dbReference type="PANTHER" id="PTHR43213">
    <property type="entry name" value="BIFUNCTIONAL DTTP/UTP PYROPHOSPHATASE/METHYLTRANSFERASE PROTEIN-RELATED"/>
    <property type="match status" value="1"/>
</dbReference>
<dbReference type="PANTHER" id="PTHR43213:SF5">
    <property type="entry name" value="BIFUNCTIONAL DTTP_UTP PYROPHOSPHATASE_METHYLTRANSFERASE PROTEIN-RELATED"/>
    <property type="match status" value="1"/>
</dbReference>
<comment type="catalytic activity">
    <reaction evidence="4">
        <text>a ribonucleoside 5'-triphosphate + H2O = a ribonucleoside 5'-phosphate + diphosphate + H(+)</text>
        <dbReference type="Rhea" id="RHEA:23996"/>
        <dbReference type="ChEBI" id="CHEBI:15377"/>
        <dbReference type="ChEBI" id="CHEBI:15378"/>
        <dbReference type="ChEBI" id="CHEBI:33019"/>
        <dbReference type="ChEBI" id="CHEBI:58043"/>
        <dbReference type="ChEBI" id="CHEBI:61557"/>
        <dbReference type="EC" id="3.6.1.9"/>
    </reaction>
</comment>
<comment type="function">
    <text evidence="4">Nucleoside triphosphate pyrophosphatase. May have a dual role in cell division arrest and in preventing the incorporation of modified nucleotides into cellular nucleic acids.</text>
</comment>
<accession>I4YZ07</accession>
<dbReference type="EC" id="3.6.1.9" evidence="4"/>
<feature type="active site" description="Proton acceptor" evidence="4">
    <location>
        <position position="82"/>
    </location>
</feature>
<dbReference type="AlphaFoldDB" id="I4YZ07"/>
<dbReference type="InterPro" id="IPR029001">
    <property type="entry name" value="ITPase-like_fam"/>
</dbReference>
<sequence>MPVLWTHAEKLLLASTSATRLALLVSAGLPVETQNSDIDERAVEEAAAHEALDPPALAGRLAAEKALAVSRRHPERVVLGADQVLECEGAVFHKPADRDAARAHLAALSGRRHALHSAGAIAVGGQVIERFAASAHLTMRPLTEQGIDLYLALAGPDVLRSVGVYQLEGFGIHLFETVEGDHSTILGLPLLPLLASLRRLGSLAL</sequence>
<dbReference type="PATRIC" id="fig|864069.3.peg.1851"/>
<dbReference type="HAMAP" id="MF_00528">
    <property type="entry name" value="Maf"/>
    <property type="match status" value="1"/>
</dbReference>
<evidence type="ECO:0000313" key="5">
    <source>
        <dbReference type="EMBL" id="EIM29199.1"/>
    </source>
</evidence>
<dbReference type="SUPFAM" id="SSF52972">
    <property type="entry name" value="ITPase-like"/>
    <property type="match status" value="1"/>
</dbReference>
<protein>
    <recommendedName>
        <fullName evidence="4">Nucleoside triphosphate pyrophosphatase</fullName>
        <ecNumber evidence="4">3.6.1.9</ecNumber>
    </recommendedName>
    <alternativeName>
        <fullName evidence="4">Nucleotide pyrophosphatase</fullName>
        <shortName evidence="4">Nucleotide PPase</shortName>
    </alternativeName>
</protein>
<evidence type="ECO:0000256" key="1">
    <source>
        <dbReference type="ARBA" id="ARBA00001968"/>
    </source>
</evidence>
<dbReference type="GO" id="GO:0005737">
    <property type="term" value="C:cytoplasm"/>
    <property type="evidence" value="ECO:0007669"/>
    <property type="project" value="UniProtKB-SubCell"/>
</dbReference>
<dbReference type="STRING" id="864069.MicloDRAFT_00016710"/>